<evidence type="ECO:0000313" key="3">
    <source>
        <dbReference type="Proteomes" id="UP001589628"/>
    </source>
</evidence>
<dbReference type="PANTHER" id="PTHR30595:SF6">
    <property type="entry name" value="SCHLAFEN ALBA-2 DOMAIN-CONTAINING PROTEIN"/>
    <property type="match status" value="1"/>
</dbReference>
<evidence type="ECO:0000313" key="2">
    <source>
        <dbReference type="EMBL" id="MFB9885070.1"/>
    </source>
</evidence>
<protein>
    <submittedName>
        <fullName evidence="2">Helix-turn-helix domain-containing protein</fullName>
    </submittedName>
</protein>
<gene>
    <name evidence="2" type="ORF">ACFFLH_01415</name>
</gene>
<dbReference type="RefSeq" id="WP_051527741.1">
    <property type="nucleotide sequence ID" value="NZ_JBHLZN010000001.1"/>
</dbReference>
<proteinExistence type="predicted"/>
<dbReference type="InterPro" id="IPR007421">
    <property type="entry name" value="Schlafen_AlbA_2_dom"/>
</dbReference>
<dbReference type="Pfam" id="PF04326">
    <property type="entry name" value="SLFN_AlbA_2"/>
    <property type="match status" value="1"/>
</dbReference>
<organism evidence="2 3">
    <name type="scientific">Balneatrix alpica</name>
    <dbReference type="NCBI Taxonomy" id="75684"/>
    <lineage>
        <taxon>Bacteria</taxon>
        <taxon>Pseudomonadati</taxon>
        <taxon>Pseudomonadota</taxon>
        <taxon>Gammaproteobacteria</taxon>
        <taxon>Oceanospirillales</taxon>
        <taxon>Balneatrichaceae</taxon>
        <taxon>Balneatrix</taxon>
    </lineage>
</organism>
<dbReference type="PANTHER" id="PTHR30595">
    <property type="entry name" value="GLPR-RELATED TRANSCRIPTIONAL REPRESSOR"/>
    <property type="match status" value="1"/>
</dbReference>
<dbReference type="Proteomes" id="UP001589628">
    <property type="component" value="Unassembled WGS sequence"/>
</dbReference>
<evidence type="ECO:0000259" key="1">
    <source>
        <dbReference type="Pfam" id="PF04326"/>
    </source>
</evidence>
<keyword evidence="3" id="KW-1185">Reference proteome</keyword>
<dbReference type="InterPro" id="IPR038461">
    <property type="entry name" value="Schlafen_AlbA_2_dom_sf"/>
</dbReference>
<name>A0ABV5Z758_9GAMM</name>
<sequence length="272" mass="30325">MAKPAKPRQREFKGISRRARQLLSQPEGATVDFKRDLTGIKGYLLVAFANSADGGALLIGVEEYTTAHGVQRGRVVGCPVDDDARLLVLNKASDCMPGVDVEIFVENLAKAPFLRVEIPPGRHKPYCTSKGEYTIRSDSRTRALYPAELLSMFMERESDLFLSRFRDAAQRLEQTLEDISGLLTEGLPGIGNRLQGLDEQLVQTATALEQLHTSNLNHADSLSELLRTHVNAIATVKNLSRTYVQSEVRHQQQMQNIESLLEQLLARQTKQD</sequence>
<dbReference type="EMBL" id="JBHLZN010000001">
    <property type="protein sequence ID" value="MFB9885070.1"/>
    <property type="molecule type" value="Genomic_DNA"/>
</dbReference>
<feature type="domain" description="Schlafen AlbA-2" evidence="1">
    <location>
        <begin position="27"/>
        <end position="143"/>
    </location>
</feature>
<comment type="caution">
    <text evidence="2">The sequence shown here is derived from an EMBL/GenBank/DDBJ whole genome shotgun (WGS) entry which is preliminary data.</text>
</comment>
<dbReference type="Gene3D" id="3.30.950.30">
    <property type="entry name" value="Schlafen, AAA domain"/>
    <property type="match status" value="1"/>
</dbReference>
<accession>A0ABV5Z758</accession>
<reference evidence="2 3" key="1">
    <citation type="submission" date="2024-09" db="EMBL/GenBank/DDBJ databases">
        <authorList>
            <person name="Sun Q."/>
            <person name="Mori K."/>
        </authorList>
    </citation>
    <scope>NUCLEOTIDE SEQUENCE [LARGE SCALE GENOMIC DNA]</scope>
    <source>
        <strain evidence="2 3">ATCC 51285</strain>
    </source>
</reference>